<feature type="coiled-coil region" evidence="1">
    <location>
        <begin position="247"/>
        <end position="289"/>
    </location>
</feature>
<reference evidence="3" key="1">
    <citation type="submission" date="2020-01" db="EMBL/GenBank/DDBJ databases">
        <authorList>
            <consortium name="DOE Joint Genome Institute"/>
            <person name="Haridas S."/>
            <person name="Albert R."/>
            <person name="Binder M."/>
            <person name="Bloem J."/>
            <person name="Labutti K."/>
            <person name="Salamov A."/>
            <person name="Andreopoulos B."/>
            <person name="Baker S.E."/>
            <person name="Barry K."/>
            <person name="Bills G."/>
            <person name="Bluhm B.H."/>
            <person name="Cannon C."/>
            <person name="Castanera R."/>
            <person name="Culley D.E."/>
            <person name="Daum C."/>
            <person name="Ezra D."/>
            <person name="Gonzalez J.B."/>
            <person name="Henrissat B."/>
            <person name="Kuo A."/>
            <person name="Liang C."/>
            <person name="Lipzen A."/>
            <person name="Lutzoni F."/>
            <person name="Magnuson J."/>
            <person name="Mondo S."/>
            <person name="Nolan M."/>
            <person name="Ohm R."/>
            <person name="Pangilinan J."/>
            <person name="Park H.-J."/>
            <person name="Ramirez L."/>
            <person name="Alfaro M."/>
            <person name="Sun H."/>
            <person name="Tritt A."/>
            <person name="Yoshinaga Y."/>
            <person name="Zwiers L.-H."/>
            <person name="Turgeon B.G."/>
            <person name="Goodwin S.B."/>
            <person name="Spatafora J.W."/>
            <person name="Crous P.W."/>
            <person name="Grigoriev I.V."/>
        </authorList>
    </citation>
    <scope>NUCLEOTIDE SEQUENCE</scope>
    <source>
        <strain evidence="3">P77</strain>
    </source>
</reference>
<accession>A0A6A5JYA3</accession>
<evidence type="ECO:0000313" key="4">
    <source>
        <dbReference type="Proteomes" id="UP000800040"/>
    </source>
</evidence>
<feature type="compositionally biased region" description="Basic and acidic residues" evidence="2">
    <location>
        <begin position="138"/>
        <end position="160"/>
    </location>
</feature>
<dbReference type="OrthoDB" id="3773350at2759"/>
<name>A0A6A5JYA3_9PLEO</name>
<protein>
    <submittedName>
        <fullName evidence="3">Uncharacterized protein</fullName>
    </submittedName>
</protein>
<dbReference type="Proteomes" id="UP000800040">
    <property type="component" value="Unassembled WGS sequence"/>
</dbReference>
<feature type="region of interest" description="Disordered" evidence="2">
    <location>
        <begin position="128"/>
        <end position="174"/>
    </location>
</feature>
<dbReference type="AlphaFoldDB" id="A0A6A5JYA3"/>
<dbReference type="EMBL" id="ML975418">
    <property type="protein sequence ID" value="KAF1829908.1"/>
    <property type="molecule type" value="Genomic_DNA"/>
</dbReference>
<sequence>MPSFDPGSFDHGSILALGGVLTPRSEPLEIRGVYGGRKKRFIVERKEASVCCATKPKCKPILGEYVKNCECKKCPFGKIPAGNGKSCIENCPTGQEKNTNGGCCPIGQTPKATGDDCEAKANDRKGECPGDTVLDPKQGWDPKPDPKCQIDDSSKCEKPKIPATRPNGSELDDTYEVECGMPDQDENKRPKCDPKTQYLDVWVDSDGKARESCEQTKKYFDRKRTKPTNPELRAKIKDLWRTLKPEFAKKDKERKESLEKLEKIREQRLEDWKEQSLNAEKDKKKARQAQCSTPIALLMGAVVTELASNAKRDEEHPYDWTTDYFDEAFITSEERLDEWPDDIDIGDISDSVDTDAFLEKWDDYIEDHKRTYSGGCNFIGKRSLDRRCSQKRSLEDWYGDFELEARSDQNASSLLQRHVGPVESLETIPRNAEVLEARFFGVLIQTVISFGTRLGIGVASRATASVVARSPRLAALLQKPEQLFQIAKTGQGTRAGKSGMKNAKAKIRADDARWKRRLKDGLPL</sequence>
<organism evidence="3 4">
    <name type="scientific">Decorospora gaudefroyi</name>
    <dbReference type="NCBI Taxonomy" id="184978"/>
    <lineage>
        <taxon>Eukaryota</taxon>
        <taxon>Fungi</taxon>
        <taxon>Dikarya</taxon>
        <taxon>Ascomycota</taxon>
        <taxon>Pezizomycotina</taxon>
        <taxon>Dothideomycetes</taxon>
        <taxon>Pleosporomycetidae</taxon>
        <taxon>Pleosporales</taxon>
        <taxon>Pleosporineae</taxon>
        <taxon>Pleosporaceae</taxon>
        <taxon>Decorospora</taxon>
    </lineage>
</organism>
<proteinExistence type="predicted"/>
<gene>
    <name evidence="3" type="ORF">BDW02DRAFT_560095</name>
</gene>
<evidence type="ECO:0000313" key="3">
    <source>
        <dbReference type="EMBL" id="KAF1829908.1"/>
    </source>
</evidence>
<keyword evidence="4" id="KW-1185">Reference proteome</keyword>
<evidence type="ECO:0000256" key="2">
    <source>
        <dbReference type="SAM" id="MobiDB-lite"/>
    </source>
</evidence>
<evidence type="ECO:0000256" key="1">
    <source>
        <dbReference type="SAM" id="Coils"/>
    </source>
</evidence>
<keyword evidence="1" id="KW-0175">Coiled coil</keyword>